<dbReference type="PANTHER" id="PTHR43767">
    <property type="entry name" value="LONG-CHAIN-FATTY-ACID--COA LIGASE"/>
    <property type="match status" value="1"/>
</dbReference>
<dbReference type="GO" id="GO:0016874">
    <property type="term" value="F:ligase activity"/>
    <property type="evidence" value="ECO:0007669"/>
    <property type="project" value="UniProtKB-KW"/>
</dbReference>
<dbReference type="InterPro" id="IPR045851">
    <property type="entry name" value="AMP-bd_C_sf"/>
</dbReference>
<evidence type="ECO:0000259" key="2">
    <source>
        <dbReference type="Pfam" id="PF13193"/>
    </source>
</evidence>
<sequence>MDSWSPAEDPAEVVEQVRRWLAGPEDVRLVVRTSGSTGAPKRVVLTRAAVLASVAASAARLGGTGPWALALPASYVAGVQVLVRSLVAGHEPVLVDADGWPAGEGWFTSLVPTQLARMGADPAGLETLRRARTVLLGGGPIDPRVRERAEAAGVRVVATYGAAETAGGCVYDGLPLDGVAVALGTSGRIRLAGPTLFERYDDDPALTAEVLVDGWYLTSDAGRLDEDGRLVVLGRVDDVVVTGGLNVPAPAVAARLREHPAVAEAEVLGVPDEEWGHRVVAFVVPGRTVGSSTSNPHFEHVEPSVSLAELRDWVAAERPRAWAPRQLVVLAEIPLLPNGKPDRQALRGLA</sequence>
<dbReference type="InterPro" id="IPR050237">
    <property type="entry name" value="ATP-dep_AMP-bd_enzyme"/>
</dbReference>
<feature type="domain" description="AMP-binding enzyme C-terminal" evidence="2">
    <location>
        <begin position="254"/>
        <end position="340"/>
    </location>
</feature>
<dbReference type="Pfam" id="PF00501">
    <property type="entry name" value="AMP-binding"/>
    <property type="match status" value="1"/>
</dbReference>
<dbReference type="PROSITE" id="PS00455">
    <property type="entry name" value="AMP_BINDING"/>
    <property type="match status" value="1"/>
</dbReference>
<dbReference type="InterPro" id="IPR000873">
    <property type="entry name" value="AMP-dep_synth/lig_dom"/>
</dbReference>
<feature type="domain" description="AMP-dependent synthetase/ligase" evidence="1">
    <location>
        <begin position="22"/>
        <end position="188"/>
    </location>
</feature>
<accession>A0ABP7ICQ4</accession>
<dbReference type="EMBL" id="BAABAH010000004">
    <property type="protein sequence ID" value="GAA3815204.1"/>
    <property type="molecule type" value="Genomic_DNA"/>
</dbReference>
<gene>
    <name evidence="3" type="primary">menE</name>
    <name evidence="3" type="ORF">GCM10022242_16640</name>
</gene>
<dbReference type="PANTHER" id="PTHR43767:SF1">
    <property type="entry name" value="NONRIBOSOMAL PEPTIDE SYNTHASE PES1 (EUROFUNG)-RELATED"/>
    <property type="match status" value="1"/>
</dbReference>
<proteinExistence type="predicted"/>
<evidence type="ECO:0000313" key="4">
    <source>
        <dbReference type="Proteomes" id="UP001501821"/>
    </source>
</evidence>
<evidence type="ECO:0000313" key="3">
    <source>
        <dbReference type="EMBL" id="GAA3815204.1"/>
    </source>
</evidence>
<reference evidence="4" key="1">
    <citation type="journal article" date="2019" name="Int. J. Syst. Evol. Microbiol.">
        <title>The Global Catalogue of Microorganisms (GCM) 10K type strain sequencing project: providing services to taxonomists for standard genome sequencing and annotation.</title>
        <authorList>
            <consortium name="The Broad Institute Genomics Platform"/>
            <consortium name="The Broad Institute Genome Sequencing Center for Infectious Disease"/>
            <person name="Wu L."/>
            <person name="Ma J."/>
        </authorList>
    </citation>
    <scope>NUCLEOTIDE SEQUENCE [LARGE SCALE GENOMIC DNA]</scope>
    <source>
        <strain evidence="4">JCM 16953</strain>
    </source>
</reference>
<comment type="caution">
    <text evidence="3">The sequence shown here is derived from an EMBL/GenBank/DDBJ whole genome shotgun (WGS) entry which is preliminary data.</text>
</comment>
<dbReference type="InterPro" id="IPR025110">
    <property type="entry name" value="AMP-bd_C"/>
</dbReference>
<dbReference type="Gene3D" id="3.40.50.12780">
    <property type="entry name" value="N-terminal domain of ligase-like"/>
    <property type="match status" value="1"/>
</dbReference>
<dbReference type="SUPFAM" id="SSF56801">
    <property type="entry name" value="Acetyl-CoA synthetase-like"/>
    <property type="match status" value="1"/>
</dbReference>
<evidence type="ECO:0000259" key="1">
    <source>
        <dbReference type="Pfam" id="PF00501"/>
    </source>
</evidence>
<dbReference type="Proteomes" id="UP001501821">
    <property type="component" value="Unassembled WGS sequence"/>
</dbReference>
<dbReference type="InterPro" id="IPR042099">
    <property type="entry name" value="ANL_N_sf"/>
</dbReference>
<dbReference type="RefSeq" id="WP_344774238.1">
    <property type="nucleotide sequence ID" value="NZ_BAABAH010000004.1"/>
</dbReference>
<keyword evidence="4" id="KW-1185">Reference proteome</keyword>
<keyword evidence="3" id="KW-0436">Ligase</keyword>
<dbReference type="InterPro" id="IPR020845">
    <property type="entry name" value="AMP-binding_CS"/>
</dbReference>
<protein>
    <submittedName>
        <fullName evidence="3">O-succinylbenzoate--CoA ligase</fullName>
    </submittedName>
</protein>
<name>A0ABP7ICQ4_9ACTN</name>
<dbReference type="Pfam" id="PF13193">
    <property type="entry name" value="AMP-binding_C"/>
    <property type="match status" value="1"/>
</dbReference>
<organism evidence="3 4">
    <name type="scientific">Nocardioides panacisoli</name>
    <dbReference type="NCBI Taxonomy" id="627624"/>
    <lineage>
        <taxon>Bacteria</taxon>
        <taxon>Bacillati</taxon>
        <taxon>Actinomycetota</taxon>
        <taxon>Actinomycetes</taxon>
        <taxon>Propionibacteriales</taxon>
        <taxon>Nocardioidaceae</taxon>
        <taxon>Nocardioides</taxon>
    </lineage>
</organism>
<dbReference type="Gene3D" id="3.30.300.30">
    <property type="match status" value="1"/>
</dbReference>